<dbReference type="Gene3D" id="1.10.260.40">
    <property type="entry name" value="lambda repressor-like DNA-binding domains"/>
    <property type="match status" value="1"/>
</dbReference>
<dbReference type="SMART" id="SM00530">
    <property type="entry name" value="HTH_XRE"/>
    <property type="match status" value="1"/>
</dbReference>
<dbReference type="PANTHER" id="PTHR36924">
    <property type="entry name" value="ANTITOXIN HIGA-1"/>
    <property type="match status" value="1"/>
</dbReference>
<comment type="caution">
    <text evidence="3">The sequence shown here is derived from an EMBL/GenBank/DDBJ whole genome shotgun (WGS) entry which is preliminary data.</text>
</comment>
<dbReference type="PANTHER" id="PTHR36924:SF1">
    <property type="entry name" value="ANTITOXIN HIGA-1"/>
    <property type="match status" value="1"/>
</dbReference>
<dbReference type="Pfam" id="PF01381">
    <property type="entry name" value="HTH_3"/>
    <property type="match status" value="1"/>
</dbReference>
<accession>A0ABD6XL01</accession>
<dbReference type="AlphaFoldDB" id="A0ABD6XL01"/>
<evidence type="ECO:0000259" key="2">
    <source>
        <dbReference type="PROSITE" id="PS50943"/>
    </source>
</evidence>
<dbReference type="InterPro" id="IPR001387">
    <property type="entry name" value="Cro/C1-type_HTH"/>
</dbReference>
<dbReference type="RefSeq" id="WP_039387307.1">
    <property type="nucleotide sequence ID" value="NZ_CAJOSF010000012.1"/>
</dbReference>
<dbReference type="NCBIfam" id="TIGR02607">
    <property type="entry name" value="antidote_HigA"/>
    <property type="match status" value="1"/>
</dbReference>
<protein>
    <submittedName>
        <fullName evidence="3">Addiction module HigA family antidote</fullName>
    </submittedName>
</protein>
<dbReference type="Proteomes" id="UP000245996">
    <property type="component" value="Unassembled WGS sequence"/>
</dbReference>
<dbReference type="KEGG" id="pagc:BEE12_23360"/>
<dbReference type="PROSITE" id="PS50943">
    <property type="entry name" value="HTH_CROC1"/>
    <property type="match status" value="1"/>
</dbReference>
<feature type="domain" description="HTH cro/C1-type" evidence="2">
    <location>
        <begin position="13"/>
        <end position="66"/>
    </location>
</feature>
<evidence type="ECO:0000256" key="1">
    <source>
        <dbReference type="ARBA" id="ARBA00023125"/>
    </source>
</evidence>
<dbReference type="InterPro" id="IPR013430">
    <property type="entry name" value="Toxin_antidote_HigA"/>
</dbReference>
<keyword evidence="1" id="KW-0238">DNA-binding</keyword>
<evidence type="ECO:0000313" key="3">
    <source>
        <dbReference type="EMBL" id="PWJ75856.1"/>
    </source>
</evidence>
<evidence type="ECO:0000313" key="4">
    <source>
        <dbReference type="Proteomes" id="UP000245996"/>
    </source>
</evidence>
<dbReference type="SUPFAM" id="SSF47413">
    <property type="entry name" value="lambda repressor-like DNA-binding domains"/>
    <property type="match status" value="1"/>
</dbReference>
<dbReference type="EMBL" id="QGHE01000012">
    <property type="protein sequence ID" value="PWJ75856.1"/>
    <property type="molecule type" value="Genomic_DNA"/>
</dbReference>
<dbReference type="GO" id="GO:0003677">
    <property type="term" value="F:DNA binding"/>
    <property type="evidence" value="ECO:0007669"/>
    <property type="project" value="UniProtKB-KW"/>
</dbReference>
<gene>
    <name evidence="3" type="ORF">C7430_11244</name>
</gene>
<reference evidence="3 4" key="1">
    <citation type="submission" date="2018-05" db="EMBL/GenBank/DDBJ databases">
        <title>Genomic Encyclopedia of Type Strains, Phase IV (KMG-V): Genome sequencing to study the core and pangenomes of soil and plant-associated prokaryotes.</title>
        <authorList>
            <person name="Whitman W."/>
        </authorList>
    </citation>
    <scope>NUCLEOTIDE SEQUENCE [LARGE SCALE GENOMIC DNA]</scope>
    <source>
        <strain evidence="3 4">PNG 92-11</strain>
    </source>
</reference>
<organism evidence="3 4">
    <name type="scientific">Enterobacter agglomerans</name>
    <name type="common">Erwinia herbicola</name>
    <name type="synonym">Pantoea agglomerans</name>
    <dbReference type="NCBI Taxonomy" id="549"/>
    <lineage>
        <taxon>Bacteria</taxon>
        <taxon>Pseudomonadati</taxon>
        <taxon>Pseudomonadota</taxon>
        <taxon>Gammaproteobacteria</taxon>
        <taxon>Enterobacterales</taxon>
        <taxon>Erwiniaceae</taxon>
        <taxon>Pantoea</taxon>
        <taxon>Pantoea agglomerans group</taxon>
    </lineage>
</organism>
<name>A0ABD6XL01_ENTAG</name>
<proteinExistence type="predicted"/>
<dbReference type="InterPro" id="IPR010982">
    <property type="entry name" value="Lambda_DNA-bd_dom_sf"/>
</dbReference>
<sequence>MAMFNPPHPGGLIAEYLEDNDISLRSLAKQLGVSAASLSKVASGKASVSPEMAVRLEAGLGIAARLWLSMQAACDLHKARETTDVSGVPLHPGIVASSLRDETV</sequence>
<dbReference type="CDD" id="cd00093">
    <property type="entry name" value="HTH_XRE"/>
    <property type="match status" value="1"/>
</dbReference>